<feature type="transmembrane region" description="Helical" evidence="10">
    <location>
        <begin position="228"/>
        <end position="252"/>
    </location>
</feature>
<feature type="transmembrane region" description="Helical" evidence="10">
    <location>
        <begin position="311"/>
        <end position="334"/>
    </location>
</feature>
<dbReference type="Pfam" id="PF00909">
    <property type="entry name" value="Ammonium_transp"/>
    <property type="match status" value="1"/>
</dbReference>
<evidence type="ECO:0000313" key="12">
    <source>
        <dbReference type="EMBL" id="QJF51022.1"/>
    </source>
</evidence>
<dbReference type="PANTHER" id="PTHR11730:SF6">
    <property type="entry name" value="AMMONIUM TRANSPORTER"/>
    <property type="match status" value="1"/>
</dbReference>
<evidence type="ECO:0000256" key="10">
    <source>
        <dbReference type="RuleBase" id="RU362002"/>
    </source>
</evidence>
<keyword evidence="7 10" id="KW-0472">Membrane</keyword>
<feature type="transmembrane region" description="Helical" evidence="10">
    <location>
        <begin position="346"/>
        <end position="370"/>
    </location>
</feature>
<dbReference type="InterPro" id="IPR018047">
    <property type="entry name" value="Ammonium_transpt_CS"/>
</dbReference>
<reference evidence="12 13" key="1">
    <citation type="submission" date="2020-02" db="EMBL/GenBank/DDBJ databases">
        <title>Genome sequence of Roseobacter ponti.</title>
        <authorList>
            <person name="Hollensteiner J."/>
            <person name="Schneider D."/>
            <person name="Poehlein A."/>
            <person name="Daniel R."/>
        </authorList>
    </citation>
    <scope>NUCLEOTIDE SEQUENCE [LARGE SCALE GENOMIC DNA]</scope>
    <source>
        <strain evidence="12 13">DSM 106830</strain>
    </source>
</reference>
<dbReference type="CDD" id="cd07302">
    <property type="entry name" value="CHD"/>
    <property type="match status" value="1"/>
</dbReference>
<dbReference type="GO" id="GO:0004016">
    <property type="term" value="F:adenylate cyclase activity"/>
    <property type="evidence" value="ECO:0007669"/>
    <property type="project" value="UniProtKB-ARBA"/>
</dbReference>
<dbReference type="SUPFAM" id="SSF55073">
    <property type="entry name" value="Nucleotide cyclase"/>
    <property type="match status" value="1"/>
</dbReference>
<evidence type="ECO:0000256" key="7">
    <source>
        <dbReference type="ARBA" id="ARBA00023136"/>
    </source>
</evidence>
<comment type="similarity">
    <text evidence="2 10">Belongs to the ammonia transporter channel (TC 1.A.11.2) family.</text>
</comment>
<dbReference type="Proteomes" id="UP000503308">
    <property type="component" value="Chromosome"/>
</dbReference>
<feature type="transmembrane region" description="Helical" evidence="10">
    <location>
        <begin position="259"/>
        <end position="276"/>
    </location>
</feature>
<dbReference type="InterPro" id="IPR024041">
    <property type="entry name" value="NH4_transpt_AmtB-like_dom"/>
</dbReference>
<keyword evidence="5" id="KW-0547">Nucleotide-binding</keyword>
<organism evidence="12 13">
    <name type="scientific">Roseobacter ponti</name>
    <dbReference type="NCBI Taxonomy" id="1891787"/>
    <lineage>
        <taxon>Bacteria</taxon>
        <taxon>Pseudomonadati</taxon>
        <taxon>Pseudomonadota</taxon>
        <taxon>Alphaproteobacteria</taxon>
        <taxon>Rhodobacterales</taxon>
        <taxon>Roseobacteraceae</taxon>
        <taxon>Roseobacter</taxon>
    </lineage>
</organism>
<dbReference type="Gene3D" id="1.10.3430.10">
    <property type="entry name" value="Ammonium transporter AmtB like domains"/>
    <property type="match status" value="1"/>
</dbReference>
<dbReference type="PANTHER" id="PTHR11730">
    <property type="entry name" value="AMMONIUM TRANSPORTER"/>
    <property type="match status" value="1"/>
</dbReference>
<evidence type="ECO:0000256" key="9">
    <source>
        <dbReference type="ARBA" id="ARBA00023239"/>
    </source>
</evidence>
<sequence>MSEIDQVWVLFCATLIFMMQAGFMCVEAGITRSKNNISVAIKNISDLSVSVILFWAVGYGLMYGTSYDGLFGTSDFAFEKLDASGAYVQFIFQAMFCGTAATILSGAVAERCAFHSYLIITAITVTLIYPVFGHWAWAVDAFGDPVGWLKVAGFYDFAGSGVVHAVGGGIALAAVIILGPREGRFLDSGQPRRFNGSNLPLTMLGVLLIWFGWFGFNGGSALGVSAEVPALLLNTIVSGASGVLTGLGLSWIITRKSSVFYGMNGGLAGLVAVTASCDLVGVREALLIGCVGGCIAYFGDKGLEKLRIDDVVGAVSVHFFAGLWGLVAVAVFGADALGTGFASQALAQALGILVLCLYAVGIPFVLLWALNRVIPLRVTQYIETIGQNVGEHGANTDLNELFEVMQRQARNRDLKERAPQSPFTEVGQIGLFYNSVLFELERSFGHAEKQQSDLADVLEQKNALLESVLPKRIAARMNEGADQIVDQVTDATVVFVDIVDFTEYSARVSPEESITLLRNLFGRYDTVIQRYELEKIKTIGDSYMYVSGVTRDQADHCAIAIDAALELLFQTRQLGLSMEHDLRVRIGVHSGPLVAGVVGDLRFVYDLWGTTVNIASRIEEAGKPGKISVSQSVIERIGTEFTFERQARVRLKGIGPTVLYSIEGRKQSMTVKAPSRFSWRGTDAGSS</sequence>
<dbReference type="KEGG" id="rpon:G3256_07550"/>
<keyword evidence="4 10" id="KW-0812">Transmembrane</keyword>
<dbReference type="SUPFAM" id="SSF111352">
    <property type="entry name" value="Ammonium transporter"/>
    <property type="match status" value="1"/>
</dbReference>
<dbReference type="GO" id="GO:0097272">
    <property type="term" value="P:ammonium homeostasis"/>
    <property type="evidence" value="ECO:0007669"/>
    <property type="project" value="TreeGrafter"/>
</dbReference>
<keyword evidence="3 10" id="KW-0813">Transport</keyword>
<keyword evidence="9" id="KW-0456">Lyase</keyword>
<dbReference type="GO" id="GO:0005886">
    <property type="term" value="C:plasma membrane"/>
    <property type="evidence" value="ECO:0007669"/>
    <property type="project" value="UniProtKB-SubCell"/>
</dbReference>
<feature type="transmembrane region" description="Helical" evidence="10">
    <location>
        <begin position="157"/>
        <end position="178"/>
    </location>
</feature>
<feature type="transmembrane region" description="Helical" evidence="10">
    <location>
        <begin position="199"/>
        <end position="216"/>
    </location>
</feature>
<keyword evidence="6 10" id="KW-1133">Transmembrane helix</keyword>
<dbReference type="Pfam" id="PF00211">
    <property type="entry name" value="Guanylate_cyc"/>
    <property type="match status" value="1"/>
</dbReference>
<feature type="domain" description="Guanylate cyclase" evidence="11">
    <location>
        <begin position="492"/>
        <end position="619"/>
    </location>
</feature>
<dbReference type="RefSeq" id="WP_169640238.1">
    <property type="nucleotide sequence ID" value="NZ_CP048788.1"/>
</dbReference>
<evidence type="ECO:0000259" key="11">
    <source>
        <dbReference type="PROSITE" id="PS50125"/>
    </source>
</evidence>
<dbReference type="EMBL" id="CP048788">
    <property type="protein sequence ID" value="QJF51022.1"/>
    <property type="molecule type" value="Genomic_DNA"/>
</dbReference>
<dbReference type="GO" id="GO:0000166">
    <property type="term" value="F:nucleotide binding"/>
    <property type="evidence" value="ECO:0007669"/>
    <property type="project" value="UniProtKB-KW"/>
</dbReference>
<name>A0A858ST86_9RHOB</name>
<feature type="transmembrane region" description="Helical" evidence="10">
    <location>
        <begin position="6"/>
        <end position="26"/>
    </location>
</feature>
<evidence type="ECO:0000256" key="5">
    <source>
        <dbReference type="ARBA" id="ARBA00022741"/>
    </source>
</evidence>
<dbReference type="AlphaFoldDB" id="A0A858ST86"/>
<dbReference type="PROSITE" id="PS50125">
    <property type="entry name" value="GUANYLATE_CYCLASE_2"/>
    <property type="match status" value="1"/>
</dbReference>
<dbReference type="InterPro" id="IPR029787">
    <property type="entry name" value="Nucleotide_cyclase"/>
</dbReference>
<evidence type="ECO:0000256" key="3">
    <source>
        <dbReference type="ARBA" id="ARBA00022448"/>
    </source>
</evidence>
<dbReference type="GO" id="GO:0009190">
    <property type="term" value="P:cyclic nucleotide biosynthetic process"/>
    <property type="evidence" value="ECO:0007669"/>
    <property type="project" value="InterPro"/>
</dbReference>
<dbReference type="InterPro" id="IPR018297">
    <property type="entry name" value="A/G_cyclase_CS"/>
</dbReference>
<dbReference type="PROSITE" id="PS01219">
    <property type="entry name" value="AMMONIUM_TRANSP"/>
    <property type="match status" value="1"/>
</dbReference>
<dbReference type="GO" id="GO:0008519">
    <property type="term" value="F:ammonium channel activity"/>
    <property type="evidence" value="ECO:0007669"/>
    <property type="project" value="InterPro"/>
</dbReference>
<evidence type="ECO:0000256" key="1">
    <source>
        <dbReference type="ARBA" id="ARBA00004141"/>
    </source>
</evidence>
<comment type="subcellular location">
    <subcellularLocation>
        <location evidence="10">Cell membrane</location>
        <topology evidence="10">Multi-pass membrane protein</topology>
    </subcellularLocation>
    <subcellularLocation>
        <location evidence="1">Membrane</location>
        <topology evidence="1">Multi-pass membrane protein</topology>
    </subcellularLocation>
</comment>
<proteinExistence type="inferred from homology"/>
<dbReference type="SMART" id="SM00044">
    <property type="entry name" value="CYCc"/>
    <property type="match status" value="1"/>
</dbReference>
<protein>
    <recommendedName>
        <fullName evidence="10">Ammonium transporter</fullName>
    </recommendedName>
</protein>
<dbReference type="InterPro" id="IPR001054">
    <property type="entry name" value="A/G_cyclase"/>
</dbReference>
<accession>A0A858ST86</accession>
<dbReference type="InterPro" id="IPR001905">
    <property type="entry name" value="Ammonium_transpt"/>
</dbReference>
<dbReference type="PROSITE" id="PS00452">
    <property type="entry name" value="GUANYLATE_CYCLASE_1"/>
    <property type="match status" value="1"/>
</dbReference>
<feature type="transmembrane region" description="Helical" evidence="10">
    <location>
        <begin position="47"/>
        <end position="66"/>
    </location>
</feature>
<dbReference type="GO" id="GO:0035556">
    <property type="term" value="P:intracellular signal transduction"/>
    <property type="evidence" value="ECO:0007669"/>
    <property type="project" value="InterPro"/>
</dbReference>
<dbReference type="Gene3D" id="3.30.70.1230">
    <property type="entry name" value="Nucleotide cyclase"/>
    <property type="match status" value="1"/>
</dbReference>
<gene>
    <name evidence="12" type="primary">amt</name>
    <name evidence="12" type="ORF">G3256_07550</name>
</gene>
<keyword evidence="8 10" id="KW-0924">Ammonia transport</keyword>
<evidence type="ECO:0000313" key="13">
    <source>
        <dbReference type="Proteomes" id="UP000503308"/>
    </source>
</evidence>
<evidence type="ECO:0000256" key="6">
    <source>
        <dbReference type="ARBA" id="ARBA00022989"/>
    </source>
</evidence>
<evidence type="ECO:0000256" key="8">
    <source>
        <dbReference type="ARBA" id="ARBA00023177"/>
    </source>
</evidence>
<keyword evidence="13" id="KW-1185">Reference proteome</keyword>
<dbReference type="NCBIfam" id="TIGR00836">
    <property type="entry name" value="amt"/>
    <property type="match status" value="1"/>
</dbReference>
<feature type="transmembrane region" description="Helical" evidence="10">
    <location>
        <begin position="86"/>
        <end position="109"/>
    </location>
</feature>
<dbReference type="InterPro" id="IPR029020">
    <property type="entry name" value="Ammonium/urea_transptr"/>
</dbReference>
<feature type="transmembrane region" description="Helical" evidence="10">
    <location>
        <begin position="282"/>
        <end position="299"/>
    </location>
</feature>
<feature type="transmembrane region" description="Helical" evidence="10">
    <location>
        <begin position="116"/>
        <end position="137"/>
    </location>
</feature>
<evidence type="ECO:0000256" key="4">
    <source>
        <dbReference type="ARBA" id="ARBA00022692"/>
    </source>
</evidence>
<evidence type="ECO:0000256" key="2">
    <source>
        <dbReference type="ARBA" id="ARBA00005887"/>
    </source>
</evidence>